<dbReference type="Proteomes" id="UP000580344">
    <property type="component" value="Unassembled WGS sequence"/>
</dbReference>
<evidence type="ECO:0000256" key="5">
    <source>
        <dbReference type="ARBA" id="ARBA00022694"/>
    </source>
</evidence>
<dbReference type="Gene3D" id="3.40.50.150">
    <property type="entry name" value="Vaccinia Virus protein VP39"/>
    <property type="match status" value="1"/>
</dbReference>
<feature type="domain" description="Methyltransferase small" evidence="7">
    <location>
        <begin position="36"/>
        <end position="159"/>
    </location>
</feature>
<organism evidence="8 9">
    <name type="scientific">Empedobacter stercoris</name>
    <dbReference type="NCBI Taxonomy" id="1628248"/>
    <lineage>
        <taxon>Bacteria</taxon>
        <taxon>Pseudomonadati</taxon>
        <taxon>Bacteroidota</taxon>
        <taxon>Flavobacteriia</taxon>
        <taxon>Flavobacteriales</taxon>
        <taxon>Weeksellaceae</taxon>
        <taxon>Empedobacter</taxon>
    </lineage>
</organism>
<dbReference type="CDD" id="cd02440">
    <property type="entry name" value="AdoMet_MTases"/>
    <property type="match status" value="1"/>
</dbReference>
<comment type="catalytic activity">
    <reaction evidence="6">
        <text>adenosine(37) in tRNA1(Val) + S-adenosyl-L-methionine = N(6)-methyladenosine(37) in tRNA1(Val) + S-adenosyl-L-homocysteine + H(+)</text>
        <dbReference type="Rhea" id="RHEA:43160"/>
        <dbReference type="Rhea" id="RHEA-COMP:10369"/>
        <dbReference type="Rhea" id="RHEA-COMP:10370"/>
        <dbReference type="ChEBI" id="CHEBI:15378"/>
        <dbReference type="ChEBI" id="CHEBI:57856"/>
        <dbReference type="ChEBI" id="CHEBI:59789"/>
        <dbReference type="ChEBI" id="CHEBI:74411"/>
        <dbReference type="ChEBI" id="CHEBI:74449"/>
        <dbReference type="EC" id="2.1.1.223"/>
    </reaction>
</comment>
<dbReference type="InterPro" id="IPR022882">
    <property type="entry name" value="tRNA_adenine-N6_MeTrfase"/>
</dbReference>
<protein>
    <recommendedName>
        <fullName evidence="6">tRNA1(Val) (adenine(37)-N6)-methyltransferase</fullName>
        <ecNumber evidence="6">2.1.1.223</ecNumber>
    </recommendedName>
    <alternativeName>
        <fullName evidence="6">tRNA m6A37 methyltransferase</fullName>
    </alternativeName>
</protein>
<dbReference type="GO" id="GO:0032259">
    <property type="term" value="P:methylation"/>
    <property type="evidence" value="ECO:0007669"/>
    <property type="project" value="UniProtKB-KW"/>
</dbReference>
<keyword evidence="1 6" id="KW-0963">Cytoplasm</keyword>
<accession>A0ABX1WLT4</accession>
<dbReference type="PROSITE" id="PS00092">
    <property type="entry name" value="N6_MTASE"/>
    <property type="match status" value="1"/>
</dbReference>
<dbReference type="InterPro" id="IPR050210">
    <property type="entry name" value="tRNA_Adenine-N(6)_MTase"/>
</dbReference>
<dbReference type="PRINTS" id="PR00507">
    <property type="entry name" value="N12N6MTFRASE"/>
</dbReference>
<dbReference type="InterPro" id="IPR029063">
    <property type="entry name" value="SAM-dependent_MTases_sf"/>
</dbReference>
<dbReference type="EMBL" id="JABFOQ010000014">
    <property type="protein sequence ID" value="NOJ75652.1"/>
    <property type="molecule type" value="Genomic_DNA"/>
</dbReference>
<dbReference type="HAMAP" id="MF_01872">
    <property type="entry name" value="tRNA_methyltr_YfiC"/>
    <property type="match status" value="1"/>
</dbReference>
<evidence type="ECO:0000256" key="1">
    <source>
        <dbReference type="ARBA" id="ARBA00022490"/>
    </source>
</evidence>
<dbReference type="EC" id="2.1.1.223" evidence="6"/>
<name>A0ABX1WLT4_9FLAO</name>
<evidence type="ECO:0000256" key="2">
    <source>
        <dbReference type="ARBA" id="ARBA00022603"/>
    </source>
</evidence>
<dbReference type="SUPFAM" id="SSF53335">
    <property type="entry name" value="S-adenosyl-L-methionine-dependent methyltransferases"/>
    <property type="match status" value="1"/>
</dbReference>
<comment type="function">
    <text evidence="6">Specifically methylates the adenine in position 37 of tRNA(1)(Val) (anticodon cmo5UAC).</text>
</comment>
<proteinExistence type="inferred from homology"/>
<evidence type="ECO:0000256" key="3">
    <source>
        <dbReference type="ARBA" id="ARBA00022679"/>
    </source>
</evidence>
<keyword evidence="5 6" id="KW-0819">tRNA processing</keyword>
<reference evidence="8 9" key="1">
    <citation type="submission" date="2020-05" db="EMBL/GenBank/DDBJ databases">
        <title>Tigecycline resistant gene in Empedobacter stercoris.</title>
        <authorList>
            <person name="Chen Y."/>
            <person name="Cheng Y."/>
            <person name="Zhou K."/>
        </authorList>
    </citation>
    <scope>NUCLEOTIDE SEQUENCE [LARGE SCALE GENOMIC DNA]</scope>
    <source>
        <strain evidence="8 9">ES202</strain>
    </source>
</reference>
<keyword evidence="9" id="KW-1185">Reference proteome</keyword>
<dbReference type="PANTHER" id="PTHR47739">
    <property type="entry name" value="TRNA1(VAL) (ADENINE(37)-N6)-METHYLTRANSFERASE"/>
    <property type="match status" value="1"/>
</dbReference>
<evidence type="ECO:0000313" key="8">
    <source>
        <dbReference type="EMBL" id="NOJ75652.1"/>
    </source>
</evidence>
<keyword evidence="2 6" id="KW-0489">Methyltransferase</keyword>
<dbReference type="InterPro" id="IPR002052">
    <property type="entry name" value="DNA_methylase_N6_adenine_CS"/>
</dbReference>
<evidence type="ECO:0000259" key="7">
    <source>
        <dbReference type="Pfam" id="PF05175"/>
    </source>
</evidence>
<dbReference type="GO" id="GO:0008168">
    <property type="term" value="F:methyltransferase activity"/>
    <property type="evidence" value="ECO:0007669"/>
    <property type="project" value="UniProtKB-KW"/>
</dbReference>
<keyword evidence="4 6" id="KW-0949">S-adenosyl-L-methionine</keyword>
<dbReference type="PANTHER" id="PTHR47739:SF1">
    <property type="entry name" value="TRNA1(VAL) (ADENINE(37)-N6)-METHYLTRANSFERASE"/>
    <property type="match status" value="1"/>
</dbReference>
<dbReference type="InterPro" id="IPR007848">
    <property type="entry name" value="Small_mtfrase_dom"/>
</dbReference>
<comment type="caution">
    <text evidence="8">The sequence shown here is derived from an EMBL/GenBank/DDBJ whole genome shotgun (WGS) entry which is preliminary data.</text>
</comment>
<gene>
    <name evidence="8" type="ORF">HMH06_07395</name>
</gene>
<sequence length="236" mass="27083">MMNRKPFRFKQFDIFQDKTAMKVGTDGVLLGAWSTLETGENILDIGTGTGLIPLMLAQRFPHATIDAIEIDINAFIQAKENFELATFSERLTVFNASLQAYSTDQKYDLIVSNPPFFIVNDTVDFDARKQARQQETLTFEELIKKTTELLQQDGSASFIIPYDQMGAFCKIASQNNLKRSKTVYVKGNATTAIKRVLLEFSFHDKKCLENELIIEVERHQYTEDYINLTKEFYLKM</sequence>
<keyword evidence="3 6" id="KW-0808">Transferase</keyword>
<comment type="subcellular location">
    <subcellularLocation>
        <location evidence="6">Cytoplasm</location>
    </subcellularLocation>
</comment>
<dbReference type="Pfam" id="PF05175">
    <property type="entry name" value="MTS"/>
    <property type="match status" value="1"/>
</dbReference>
<evidence type="ECO:0000256" key="6">
    <source>
        <dbReference type="HAMAP-Rule" id="MF_01872"/>
    </source>
</evidence>
<comment type="similarity">
    <text evidence="6">Belongs to the methyltransferase superfamily. tRNA (adenine-N(6)-)-methyltransferase family.</text>
</comment>
<evidence type="ECO:0000313" key="9">
    <source>
        <dbReference type="Proteomes" id="UP000580344"/>
    </source>
</evidence>
<evidence type="ECO:0000256" key="4">
    <source>
        <dbReference type="ARBA" id="ARBA00022691"/>
    </source>
</evidence>